<evidence type="ECO:0000256" key="4">
    <source>
        <dbReference type="ARBA" id="ARBA00010561"/>
    </source>
</evidence>
<feature type="transmembrane region" description="Helical" evidence="19">
    <location>
        <begin position="185"/>
        <end position="203"/>
    </location>
</feature>
<protein>
    <recommendedName>
        <fullName evidence="6 19">Adenosylcobinamide-GDP ribazoletransferase</fullName>
        <ecNumber evidence="5 19">2.7.8.26</ecNumber>
    </recommendedName>
    <alternativeName>
        <fullName evidence="16 19">Cobalamin synthase</fullName>
    </alternativeName>
    <alternativeName>
        <fullName evidence="15 19">Cobalamin-5'-phosphate synthase</fullName>
    </alternativeName>
</protein>
<feature type="transmembrane region" description="Helical" evidence="19">
    <location>
        <begin position="143"/>
        <end position="165"/>
    </location>
</feature>
<keyword evidence="8 19" id="KW-0169">Cobalamin biosynthesis</keyword>
<comment type="similarity">
    <text evidence="4 19">Belongs to the CobS family.</text>
</comment>
<feature type="transmembrane region" description="Helical" evidence="19">
    <location>
        <begin position="209"/>
        <end position="226"/>
    </location>
</feature>
<evidence type="ECO:0000256" key="17">
    <source>
        <dbReference type="ARBA" id="ARBA00048623"/>
    </source>
</evidence>
<evidence type="ECO:0000256" key="14">
    <source>
        <dbReference type="ARBA" id="ARBA00025228"/>
    </source>
</evidence>
<dbReference type="GO" id="GO:0009236">
    <property type="term" value="P:cobalamin biosynthetic process"/>
    <property type="evidence" value="ECO:0007669"/>
    <property type="project" value="UniProtKB-UniRule"/>
</dbReference>
<dbReference type="Pfam" id="PF02654">
    <property type="entry name" value="CobS"/>
    <property type="match status" value="1"/>
</dbReference>
<feature type="transmembrane region" description="Helical" evidence="19">
    <location>
        <begin position="238"/>
        <end position="256"/>
    </location>
</feature>
<keyword evidence="11 19" id="KW-0460">Magnesium</keyword>
<evidence type="ECO:0000256" key="15">
    <source>
        <dbReference type="ARBA" id="ARBA00032605"/>
    </source>
</evidence>
<evidence type="ECO:0000256" key="6">
    <source>
        <dbReference type="ARBA" id="ARBA00015850"/>
    </source>
</evidence>
<feature type="transmembrane region" description="Helical" evidence="19">
    <location>
        <begin position="114"/>
        <end position="137"/>
    </location>
</feature>
<proteinExistence type="inferred from homology"/>
<evidence type="ECO:0000256" key="3">
    <source>
        <dbReference type="ARBA" id="ARBA00004663"/>
    </source>
</evidence>
<evidence type="ECO:0000256" key="5">
    <source>
        <dbReference type="ARBA" id="ARBA00013200"/>
    </source>
</evidence>
<comment type="subcellular location">
    <subcellularLocation>
        <location evidence="2 19">Cell membrane</location>
        <topology evidence="2 19">Multi-pass membrane protein</topology>
    </subcellularLocation>
</comment>
<gene>
    <name evidence="19 20" type="primary">cobS</name>
    <name evidence="20" type="ORF">HMPREF0063_11567</name>
</gene>
<organism evidence="20 21">
    <name type="scientific">Aeromicrobium marinum DSM 15272</name>
    <dbReference type="NCBI Taxonomy" id="585531"/>
    <lineage>
        <taxon>Bacteria</taxon>
        <taxon>Bacillati</taxon>
        <taxon>Actinomycetota</taxon>
        <taxon>Actinomycetes</taxon>
        <taxon>Propionibacteriales</taxon>
        <taxon>Nocardioidaceae</taxon>
        <taxon>Aeromicrobium</taxon>
    </lineage>
</organism>
<dbReference type="Proteomes" id="UP000003111">
    <property type="component" value="Unassembled WGS sequence"/>
</dbReference>
<dbReference type="EMBL" id="ACLF03000005">
    <property type="protein sequence ID" value="EFQ83294.1"/>
    <property type="molecule type" value="Genomic_DNA"/>
</dbReference>
<evidence type="ECO:0000313" key="21">
    <source>
        <dbReference type="Proteomes" id="UP000003111"/>
    </source>
</evidence>
<evidence type="ECO:0000256" key="16">
    <source>
        <dbReference type="ARBA" id="ARBA00032853"/>
    </source>
</evidence>
<keyword evidence="9 19" id="KW-0808">Transferase</keyword>
<dbReference type="GO" id="GO:0008818">
    <property type="term" value="F:cobalamin 5'-phosphate synthase activity"/>
    <property type="evidence" value="ECO:0007669"/>
    <property type="project" value="UniProtKB-UniRule"/>
</dbReference>
<evidence type="ECO:0000256" key="8">
    <source>
        <dbReference type="ARBA" id="ARBA00022573"/>
    </source>
</evidence>
<dbReference type="HOGENOM" id="CLU_057426_0_1_11"/>
<evidence type="ECO:0000256" key="18">
    <source>
        <dbReference type="ARBA" id="ARBA00049504"/>
    </source>
</evidence>
<dbReference type="STRING" id="585531.HMPREF0063_11567"/>
<evidence type="ECO:0000256" key="19">
    <source>
        <dbReference type="HAMAP-Rule" id="MF_00719"/>
    </source>
</evidence>
<keyword evidence="10 19" id="KW-0812">Transmembrane</keyword>
<dbReference type="eggNOG" id="COG0368">
    <property type="taxonomic scope" value="Bacteria"/>
</dbReference>
<sequence length="257" mass="25164">MSSRSRTADGWRFAVGTLTAWSVRAPSRIDRDVVGLGLVLAPLAVLPLGVAVAALLWAGREAGLAPVGVAAAAVGALALGSRALHLDGLADTADGLTASYDRERALAVMRTGDVGPAGVVAIVVVLAVQVGALASLVGTTHGWWLAGTAVVASRATVAVVCTAGIPAARPEGLGATVAGSVPRPVAVALVVAAASVLGAAAAAAGLDWWRGPVALVAAVAAVAVLVRRCVRRIGGISGDVLGAGIEVGLAVLLLALT</sequence>
<evidence type="ECO:0000256" key="9">
    <source>
        <dbReference type="ARBA" id="ARBA00022679"/>
    </source>
</evidence>
<dbReference type="PANTHER" id="PTHR34148">
    <property type="entry name" value="ADENOSYLCOBINAMIDE-GDP RIBAZOLETRANSFERASE"/>
    <property type="match status" value="1"/>
</dbReference>
<feature type="transmembrane region" description="Helical" evidence="19">
    <location>
        <begin position="63"/>
        <end position="80"/>
    </location>
</feature>
<evidence type="ECO:0000256" key="10">
    <source>
        <dbReference type="ARBA" id="ARBA00022692"/>
    </source>
</evidence>
<dbReference type="InterPro" id="IPR003805">
    <property type="entry name" value="CobS"/>
</dbReference>
<comment type="catalytic activity">
    <reaction evidence="18 19">
        <text>alpha-ribazole 5'-phosphate + adenosylcob(III)inamide-GDP = adenosylcob(III)alamin 5'-phosphate + GMP + H(+)</text>
        <dbReference type="Rhea" id="RHEA:23560"/>
        <dbReference type="ChEBI" id="CHEBI:15378"/>
        <dbReference type="ChEBI" id="CHEBI:57918"/>
        <dbReference type="ChEBI" id="CHEBI:58115"/>
        <dbReference type="ChEBI" id="CHEBI:60487"/>
        <dbReference type="ChEBI" id="CHEBI:60493"/>
        <dbReference type="EC" id="2.7.8.26"/>
    </reaction>
</comment>
<keyword evidence="12 19" id="KW-1133">Transmembrane helix</keyword>
<evidence type="ECO:0000256" key="7">
    <source>
        <dbReference type="ARBA" id="ARBA00022475"/>
    </source>
</evidence>
<dbReference type="GO" id="GO:0051073">
    <property type="term" value="F:adenosylcobinamide-GDP ribazoletransferase activity"/>
    <property type="evidence" value="ECO:0007669"/>
    <property type="project" value="UniProtKB-UniRule"/>
</dbReference>
<comment type="pathway">
    <text evidence="3 19">Cofactor biosynthesis; adenosylcobalamin biosynthesis; adenosylcobalamin from cob(II)yrinate a,c-diamide: step 7/7.</text>
</comment>
<evidence type="ECO:0000256" key="12">
    <source>
        <dbReference type="ARBA" id="ARBA00022989"/>
    </source>
</evidence>
<evidence type="ECO:0000313" key="20">
    <source>
        <dbReference type="EMBL" id="EFQ83294.1"/>
    </source>
</evidence>
<comment type="catalytic activity">
    <reaction evidence="17 19">
        <text>alpha-ribazole + adenosylcob(III)inamide-GDP = adenosylcob(III)alamin + GMP + H(+)</text>
        <dbReference type="Rhea" id="RHEA:16049"/>
        <dbReference type="ChEBI" id="CHEBI:10329"/>
        <dbReference type="ChEBI" id="CHEBI:15378"/>
        <dbReference type="ChEBI" id="CHEBI:18408"/>
        <dbReference type="ChEBI" id="CHEBI:58115"/>
        <dbReference type="ChEBI" id="CHEBI:60487"/>
        <dbReference type="EC" id="2.7.8.26"/>
    </reaction>
</comment>
<dbReference type="GO" id="GO:0005886">
    <property type="term" value="C:plasma membrane"/>
    <property type="evidence" value="ECO:0007669"/>
    <property type="project" value="UniProtKB-SubCell"/>
</dbReference>
<reference evidence="20" key="1">
    <citation type="submission" date="2010-08" db="EMBL/GenBank/DDBJ databases">
        <authorList>
            <person name="Muzny D."/>
            <person name="Qin X."/>
            <person name="Buhay C."/>
            <person name="Dugan-Rocha S."/>
            <person name="Ding Y."/>
            <person name="Chen G."/>
            <person name="Hawes A."/>
            <person name="Holder M."/>
            <person name="Jhangiani S."/>
            <person name="Johnson A."/>
            <person name="Khan Z."/>
            <person name="Li Z."/>
            <person name="Liu W."/>
            <person name="Liu X."/>
            <person name="Perez L."/>
            <person name="Shen H."/>
            <person name="Wang Q."/>
            <person name="Watt J."/>
            <person name="Xi L."/>
            <person name="Xin Y."/>
            <person name="Zhou J."/>
            <person name="Deng J."/>
            <person name="Jiang H."/>
            <person name="Liu Y."/>
            <person name="Qu J."/>
            <person name="Song X.-Z."/>
            <person name="Zhang L."/>
            <person name="Villasana D."/>
            <person name="Johnson A."/>
            <person name="Liu J."/>
            <person name="Liyanage D."/>
            <person name="Lorensuhewa L."/>
            <person name="Robinson T."/>
            <person name="Song A."/>
            <person name="Song B.-B."/>
            <person name="Dinh H."/>
            <person name="Thornton R."/>
            <person name="Coyle M."/>
            <person name="Francisco L."/>
            <person name="Jackson L."/>
            <person name="Javaid M."/>
            <person name="Korchina V."/>
            <person name="Kovar C."/>
            <person name="Mata R."/>
            <person name="Mathew T."/>
            <person name="Ngo R."/>
            <person name="Nguyen L."/>
            <person name="Nguyen N."/>
            <person name="Okwuonu G."/>
            <person name="Ongeri F."/>
            <person name="Pham C."/>
            <person name="Simmons D."/>
            <person name="Wilczek-Boney K."/>
            <person name="Hale W."/>
            <person name="Jakkamsetti A."/>
            <person name="Pham P."/>
            <person name="Ruth R."/>
            <person name="San Lucas F."/>
            <person name="Warren J."/>
            <person name="Zhang J."/>
            <person name="Zhao Z."/>
            <person name="Zhou C."/>
            <person name="Zhu D."/>
            <person name="Lee S."/>
            <person name="Bess C."/>
            <person name="Blankenburg K."/>
            <person name="Forbes L."/>
            <person name="Fu Q."/>
            <person name="Gubbala S."/>
            <person name="Hirani K."/>
            <person name="Jayaseelan J.C."/>
            <person name="Lara F."/>
            <person name="Munidasa M."/>
            <person name="Palculict T."/>
            <person name="Patil S."/>
            <person name="Pu L.-L."/>
            <person name="Saada N."/>
            <person name="Tang L."/>
            <person name="Weissenberger G."/>
            <person name="Zhu Y."/>
            <person name="Hemphill L."/>
            <person name="Shang Y."/>
            <person name="Youmans B."/>
            <person name="Ayvaz T."/>
            <person name="Ross M."/>
            <person name="Santibanez J."/>
            <person name="Aqrawi P."/>
            <person name="Gross S."/>
            <person name="Joshi V."/>
            <person name="Fowler G."/>
            <person name="Nazareth L."/>
            <person name="Reid J."/>
            <person name="Worley K."/>
            <person name="Petrosino J."/>
            <person name="Highlander S."/>
            <person name="Gibbs R."/>
        </authorList>
    </citation>
    <scope>NUCLEOTIDE SEQUENCE [LARGE SCALE GENOMIC DNA]</scope>
    <source>
        <strain evidence="20">DSM 15272</strain>
    </source>
</reference>
<evidence type="ECO:0000256" key="13">
    <source>
        <dbReference type="ARBA" id="ARBA00023136"/>
    </source>
</evidence>
<comment type="function">
    <text evidence="14 19">Joins adenosylcobinamide-GDP and alpha-ribazole to generate adenosylcobalamin (Ado-cobalamin). Also synthesizes adenosylcobalamin 5'-phosphate from adenosylcobinamide-GDP and alpha-ribazole 5'-phosphate.</text>
</comment>
<evidence type="ECO:0000256" key="2">
    <source>
        <dbReference type="ARBA" id="ARBA00004651"/>
    </source>
</evidence>
<accession>E2SC08</accession>
<keyword evidence="7 19" id="KW-1003">Cell membrane</keyword>
<evidence type="ECO:0000256" key="1">
    <source>
        <dbReference type="ARBA" id="ARBA00001946"/>
    </source>
</evidence>
<evidence type="ECO:0000256" key="11">
    <source>
        <dbReference type="ARBA" id="ARBA00022842"/>
    </source>
</evidence>
<keyword evidence="13 19" id="KW-0472">Membrane</keyword>
<dbReference type="PANTHER" id="PTHR34148:SF1">
    <property type="entry name" value="ADENOSYLCOBINAMIDE-GDP RIBAZOLETRANSFERASE"/>
    <property type="match status" value="1"/>
</dbReference>
<dbReference type="HAMAP" id="MF_00719">
    <property type="entry name" value="CobS"/>
    <property type="match status" value="1"/>
</dbReference>
<comment type="cofactor">
    <cofactor evidence="1 19">
        <name>Mg(2+)</name>
        <dbReference type="ChEBI" id="CHEBI:18420"/>
    </cofactor>
</comment>
<comment type="caution">
    <text evidence="20">The sequence shown here is derived from an EMBL/GenBank/DDBJ whole genome shotgun (WGS) entry which is preliminary data.</text>
</comment>
<dbReference type="OrthoDB" id="9794223at2"/>
<dbReference type="AlphaFoldDB" id="E2SC08"/>
<feature type="transmembrane region" description="Helical" evidence="19">
    <location>
        <begin position="33"/>
        <end position="57"/>
    </location>
</feature>
<dbReference type="EC" id="2.7.8.26" evidence="5 19"/>
<name>E2SC08_9ACTN</name>
<dbReference type="UniPathway" id="UPA00148">
    <property type="reaction ID" value="UER00238"/>
</dbReference>
<keyword evidence="21" id="KW-1185">Reference proteome</keyword>
<dbReference type="RefSeq" id="WP_007078909.1">
    <property type="nucleotide sequence ID" value="NZ_CM001024.1"/>
</dbReference>